<dbReference type="InterPro" id="IPR008978">
    <property type="entry name" value="HSP20-like_chaperone"/>
</dbReference>
<evidence type="ECO:0000313" key="6">
    <source>
        <dbReference type="Proteomes" id="UP000235731"/>
    </source>
</evidence>
<evidence type="ECO:0000256" key="1">
    <source>
        <dbReference type="PROSITE-ProRule" id="PRU00285"/>
    </source>
</evidence>
<comment type="similarity">
    <text evidence="1 2">Belongs to the small heat shock protein (HSP20) family.</text>
</comment>
<gene>
    <name evidence="5" type="ORF">C0197_00545</name>
</gene>
<feature type="domain" description="CS" evidence="4">
    <location>
        <begin position="39"/>
        <end position="145"/>
    </location>
</feature>
<dbReference type="EMBL" id="PNIE01000009">
    <property type="protein sequence ID" value="PMP64406.1"/>
    <property type="molecule type" value="Genomic_DNA"/>
</dbReference>
<evidence type="ECO:0000256" key="2">
    <source>
        <dbReference type="RuleBase" id="RU003616"/>
    </source>
</evidence>
<name>A0A2N7PLF1_9BACT</name>
<organism evidence="5 6">
    <name type="scientific">Caldimicrobium thiodismutans</name>
    <dbReference type="NCBI Taxonomy" id="1653476"/>
    <lineage>
        <taxon>Bacteria</taxon>
        <taxon>Pseudomonadati</taxon>
        <taxon>Thermodesulfobacteriota</taxon>
        <taxon>Thermodesulfobacteria</taxon>
        <taxon>Thermodesulfobacteriales</taxon>
        <taxon>Thermodesulfobacteriaceae</taxon>
        <taxon>Caldimicrobium</taxon>
    </lineage>
</organism>
<dbReference type="Pfam" id="PF00011">
    <property type="entry name" value="HSP20"/>
    <property type="match status" value="1"/>
</dbReference>
<proteinExistence type="inferred from homology"/>
<dbReference type="Proteomes" id="UP000235731">
    <property type="component" value="Unassembled WGS sequence"/>
</dbReference>
<protein>
    <submittedName>
        <fullName evidence="5">Molecular chaperone</fullName>
    </submittedName>
</protein>
<accession>A0A2N7PLF1</accession>
<dbReference type="SUPFAM" id="SSF49764">
    <property type="entry name" value="HSP20-like chaperones"/>
    <property type="match status" value="1"/>
</dbReference>
<dbReference type="InterPro" id="IPR007052">
    <property type="entry name" value="CS_dom"/>
</dbReference>
<dbReference type="PROSITE" id="PS01031">
    <property type="entry name" value="SHSP"/>
    <property type="match status" value="1"/>
</dbReference>
<evidence type="ECO:0000259" key="3">
    <source>
        <dbReference type="PROSITE" id="PS01031"/>
    </source>
</evidence>
<dbReference type="Gene3D" id="2.60.40.790">
    <property type="match status" value="1"/>
</dbReference>
<reference evidence="5 6" key="1">
    <citation type="submission" date="2018-01" db="EMBL/GenBank/DDBJ databases">
        <title>Metagenomic assembled genomes from two thermal pools in the Uzon Caldera, Kamchatka, Russia.</title>
        <authorList>
            <person name="Wilkins L."/>
            <person name="Ettinger C."/>
        </authorList>
    </citation>
    <scope>NUCLEOTIDE SEQUENCE [LARGE SCALE GENOMIC DNA]</scope>
    <source>
        <strain evidence="5">ZAV-15</strain>
    </source>
</reference>
<dbReference type="PROSITE" id="PS51203">
    <property type="entry name" value="CS"/>
    <property type="match status" value="1"/>
</dbReference>
<dbReference type="PANTHER" id="PTHR11527">
    <property type="entry name" value="HEAT-SHOCK PROTEIN 20 FAMILY MEMBER"/>
    <property type="match status" value="1"/>
</dbReference>
<evidence type="ECO:0000313" key="5">
    <source>
        <dbReference type="EMBL" id="PMP64406.1"/>
    </source>
</evidence>
<dbReference type="InterPro" id="IPR031107">
    <property type="entry name" value="Small_HSP"/>
</dbReference>
<dbReference type="AlphaFoldDB" id="A0A2N7PLF1"/>
<sequence>MAELTIWRPFQELRREMDRIFQEFFGTKSSFPERWESFEWVPAVDVSETDKEVIVKADLPGVKPDDIEINIVDNVLTIKGEKKREEEEKKENYYRVERYYGSFMRAIQLPSEVDVEKVKATYKDGVLKVILPKKEEAQKKVIKIEVEK</sequence>
<dbReference type="CDD" id="cd06464">
    <property type="entry name" value="ACD_sHsps-like"/>
    <property type="match status" value="1"/>
</dbReference>
<feature type="domain" description="SHSP" evidence="3">
    <location>
        <begin position="35"/>
        <end position="147"/>
    </location>
</feature>
<comment type="caution">
    <text evidence="5">The sequence shown here is derived from an EMBL/GenBank/DDBJ whole genome shotgun (WGS) entry which is preliminary data.</text>
</comment>
<evidence type="ECO:0000259" key="4">
    <source>
        <dbReference type="PROSITE" id="PS51203"/>
    </source>
</evidence>
<dbReference type="InterPro" id="IPR002068">
    <property type="entry name" value="A-crystallin/Hsp20_dom"/>
</dbReference>